<keyword evidence="1" id="KW-1133">Transmembrane helix</keyword>
<protein>
    <recommendedName>
        <fullName evidence="4">Lipoprotein</fullName>
    </recommendedName>
</protein>
<evidence type="ECO:0000256" key="1">
    <source>
        <dbReference type="SAM" id="Phobius"/>
    </source>
</evidence>
<organism evidence="2 3">
    <name type="scientific">Borreliella carolinensis</name>
    <dbReference type="NCBI Taxonomy" id="478174"/>
    <lineage>
        <taxon>Bacteria</taxon>
        <taxon>Pseudomonadati</taxon>
        <taxon>Spirochaetota</taxon>
        <taxon>Spirochaetia</taxon>
        <taxon>Spirochaetales</taxon>
        <taxon>Borreliaceae</taxon>
        <taxon>Borreliella</taxon>
    </lineage>
</organism>
<feature type="transmembrane region" description="Helical" evidence="1">
    <location>
        <begin position="34"/>
        <end position="54"/>
    </location>
</feature>
<evidence type="ECO:0008006" key="4">
    <source>
        <dbReference type="Google" id="ProtNLM"/>
    </source>
</evidence>
<keyword evidence="1" id="KW-0472">Membrane</keyword>
<dbReference type="Proteomes" id="UP001304851">
    <property type="component" value="Chromosome"/>
</dbReference>
<feature type="transmembrane region" description="Helical" evidence="1">
    <location>
        <begin position="168"/>
        <end position="195"/>
    </location>
</feature>
<proteinExistence type="predicted"/>
<dbReference type="RefSeq" id="WP_301341410.1">
    <property type="nucleotide sequence ID" value="NZ_CP124072.1"/>
</dbReference>
<dbReference type="EMBL" id="CP124072">
    <property type="protein sequence ID" value="WKC90630.1"/>
    <property type="molecule type" value="Genomic_DNA"/>
</dbReference>
<name>A0ABY9E3G5_9SPIR</name>
<reference evidence="2" key="1">
    <citation type="submission" date="2023-04" db="EMBL/GenBank/DDBJ databases">
        <title>Genome sequencing of multiple Borrelia sensu lato isolates spanning a world-wide range of genetic and epidemiological diversity.</title>
        <authorList>
            <person name="Mongodin E.F."/>
            <person name="Fraser C.M."/>
            <person name="Rudenko N."/>
            <person name="Golovchenko M."/>
            <person name="Margos G."/>
            <person name="Fingerle V."/>
            <person name="Marques A."/>
            <person name="Kawabata H."/>
            <person name="Lopes de Carvalho I."/>
            <person name="Norte C."/>
            <person name="Nuncio S."/>
            <person name="Schutzer S.E."/>
            <person name="Luft B."/>
            <person name="Qiu W."/>
            <person name="Casjens S.R."/>
        </authorList>
    </citation>
    <scope>NUCLEOTIDE SEQUENCE [LARGE SCALE GENOMIC DNA]</scope>
    <source>
        <strain evidence="2">SCGT-18</strain>
    </source>
</reference>
<accession>A0ABY9E3G5</accession>
<feature type="transmembrane region" description="Helical" evidence="1">
    <location>
        <begin position="12"/>
        <end position="28"/>
    </location>
</feature>
<sequence>MRNLFSNNVKLISLFVFNSVICLLYLFFYDASFFYFVLALLLVNFFVIFFYLRYFCSVSFKGSKIYYKGIFLSYNFDFDDIVLFEKRLSDNVLILKLKNKKKIKVCFWTDNGSSELFKELKIKRKDLFVPKLENFPIRYYLSYTYLFMFLARIIIGLFVYYISLSNIFIFLFICFIDIKVLLGDFSVISNIVLFYEFRKDSVCERKIFKSEIYFYEFFEKIFIAREFEFNNENYLCFLYRRNHQTKKVYILNKKISYSMQKVFEYINQNYCTKLNLSFD</sequence>
<keyword evidence="1" id="KW-0812">Transmembrane</keyword>
<feature type="transmembrane region" description="Helical" evidence="1">
    <location>
        <begin position="140"/>
        <end position="162"/>
    </location>
</feature>
<evidence type="ECO:0000313" key="3">
    <source>
        <dbReference type="Proteomes" id="UP001304851"/>
    </source>
</evidence>
<keyword evidence="3" id="KW-1185">Reference proteome</keyword>
<gene>
    <name evidence="2" type="ORF">QIA18_01470</name>
</gene>
<evidence type="ECO:0000313" key="2">
    <source>
        <dbReference type="EMBL" id="WKC90630.1"/>
    </source>
</evidence>